<dbReference type="Gene3D" id="2.170.150.10">
    <property type="entry name" value="Metal Binding Protein, Guanine Nucleotide Exchange Factor, Chain A"/>
    <property type="match status" value="1"/>
</dbReference>
<dbReference type="AlphaFoldDB" id="A0AAN6Y625"/>
<dbReference type="Proteomes" id="UP001301769">
    <property type="component" value="Unassembled WGS sequence"/>
</dbReference>
<dbReference type="PANTHER" id="PTHR11991:SF0">
    <property type="entry name" value="TRANSLATIONALLY-CONTROLLED TUMOR PROTEIN"/>
    <property type="match status" value="1"/>
</dbReference>
<dbReference type="EMBL" id="MU858137">
    <property type="protein sequence ID" value="KAK4211955.1"/>
    <property type="molecule type" value="Genomic_DNA"/>
</dbReference>
<accession>A0AAN6Y625</accession>
<comment type="caution">
    <text evidence="4">The sequence shown here is derived from an EMBL/GenBank/DDBJ whole genome shotgun (WGS) entry which is preliminary data.</text>
</comment>
<dbReference type="GO" id="GO:0005737">
    <property type="term" value="C:cytoplasm"/>
    <property type="evidence" value="ECO:0007669"/>
    <property type="project" value="TreeGrafter"/>
</dbReference>
<sequence>MIIYTDIITGDEIISDSYDLIDVDGVAWEVDCAMIVEGAVHVDTGANASAEEAEEGVEDADVKVNNVINSFRLQSTSFDKKSYLTYLKGYMKAVKKALQDAGKSEEEVKEFETKAQGFAKKIIANFKDWEFYTGESMNPDGMVVLLNYREDGTTPYVVVWKHGLKAMKV</sequence>
<dbReference type="SUPFAM" id="SSF51316">
    <property type="entry name" value="Mss4-like"/>
    <property type="match status" value="1"/>
</dbReference>
<dbReference type="InterPro" id="IPR011323">
    <property type="entry name" value="Mss4/transl-control_tumour"/>
</dbReference>
<dbReference type="Pfam" id="PF00838">
    <property type="entry name" value="TCTP"/>
    <property type="match status" value="1"/>
</dbReference>
<name>A0AAN6Y625_9PEZI</name>
<reference evidence="4" key="1">
    <citation type="journal article" date="2023" name="Mol. Phylogenet. Evol.">
        <title>Genome-scale phylogeny and comparative genomics of the fungal order Sordariales.</title>
        <authorList>
            <person name="Hensen N."/>
            <person name="Bonometti L."/>
            <person name="Westerberg I."/>
            <person name="Brannstrom I.O."/>
            <person name="Guillou S."/>
            <person name="Cros-Aarteil S."/>
            <person name="Calhoun S."/>
            <person name="Haridas S."/>
            <person name="Kuo A."/>
            <person name="Mondo S."/>
            <person name="Pangilinan J."/>
            <person name="Riley R."/>
            <person name="LaButti K."/>
            <person name="Andreopoulos B."/>
            <person name="Lipzen A."/>
            <person name="Chen C."/>
            <person name="Yan M."/>
            <person name="Daum C."/>
            <person name="Ng V."/>
            <person name="Clum A."/>
            <person name="Steindorff A."/>
            <person name="Ohm R.A."/>
            <person name="Martin F."/>
            <person name="Silar P."/>
            <person name="Natvig D.O."/>
            <person name="Lalanne C."/>
            <person name="Gautier V."/>
            <person name="Ament-Velasquez S.L."/>
            <person name="Kruys A."/>
            <person name="Hutchinson M.I."/>
            <person name="Powell A.J."/>
            <person name="Barry K."/>
            <person name="Miller A.N."/>
            <person name="Grigoriev I.V."/>
            <person name="Debuchy R."/>
            <person name="Gladieux P."/>
            <person name="Hiltunen Thoren M."/>
            <person name="Johannesson H."/>
        </authorList>
    </citation>
    <scope>NUCLEOTIDE SEQUENCE</scope>
    <source>
        <strain evidence="4">PSN293</strain>
    </source>
</reference>
<feature type="domain" description="TCTP" evidence="3">
    <location>
        <begin position="1"/>
        <end position="169"/>
    </location>
</feature>
<dbReference type="InterPro" id="IPR011057">
    <property type="entry name" value="Mss4-like_sf"/>
</dbReference>
<dbReference type="PROSITE" id="PS51797">
    <property type="entry name" value="TCTP_3"/>
    <property type="match status" value="1"/>
</dbReference>
<comment type="similarity">
    <text evidence="2">Belongs to the TCTP family.</text>
</comment>
<protein>
    <recommendedName>
        <fullName evidence="1">Translationally-controlled tumor protein homolog</fullName>
    </recommendedName>
</protein>
<dbReference type="PROSITE" id="PS01003">
    <property type="entry name" value="TCTP_2"/>
    <property type="match status" value="1"/>
</dbReference>
<dbReference type="GO" id="GO:0005509">
    <property type="term" value="F:calcium ion binding"/>
    <property type="evidence" value="ECO:0007669"/>
    <property type="project" value="TreeGrafter"/>
</dbReference>
<dbReference type="InterPro" id="IPR018103">
    <property type="entry name" value="Translation_control_tumour_CS"/>
</dbReference>
<keyword evidence="5" id="KW-1185">Reference proteome</keyword>
<dbReference type="InterPro" id="IPR018105">
    <property type="entry name" value="Translational_control_tumour_p"/>
</dbReference>
<evidence type="ECO:0000256" key="2">
    <source>
        <dbReference type="PROSITE-ProRule" id="PRU01133"/>
    </source>
</evidence>
<dbReference type="InterPro" id="IPR034737">
    <property type="entry name" value="TCTP"/>
</dbReference>
<reference evidence="4" key="2">
    <citation type="submission" date="2023-05" db="EMBL/GenBank/DDBJ databases">
        <authorList>
            <consortium name="Lawrence Berkeley National Laboratory"/>
            <person name="Steindorff A."/>
            <person name="Hensen N."/>
            <person name="Bonometti L."/>
            <person name="Westerberg I."/>
            <person name="Brannstrom I.O."/>
            <person name="Guillou S."/>
            <person name="Cros-Aarteil S."/>
            <person name="Calhoun S."/>
            <person name="Haridas S."/>
            <person name="Kuo A."/>
            <person name="Mondo S."/>
            <person name="Pangilinan J."/>
            <person name="Riley R."/>
            <person name="Labutti K."/>
            <person name="Andreopoulos B."/>
            <person name="Lipzen A."/>
            <person name="Chen C."/>
            <person name="Yanf M."/>
            <person name="Daum C."/>
            <person name="Ng V."/>
            <person name="Clum A."/>
            <person name="Ohm R."/>
            <person name="Martin F."/>
            <person name="Silar P."/>
            <person name="Natvig D."/>
            <person name="Lalanne C."/>
            <person name="Gautier V."/>
            <person name="Ament-Velasquez S.L."/>
            <person name="Kruys A."/>
            <person name="Hutchinson M.I."/>
            <person name="Powell A.J."/>
            <person name="Barry K."/>
            <person name="Miller A.N."/>
            <person name="Grigoriev I.V."/>
            <person name="Debuchy R."/>
            <person name="Gladieux P."/>
            <person name="Thoren M.H."/>
            <person name="Johannesson H."/>
        </authorList>
    </citation>
    <scope>NUCLEOTIDE SEQUENCE</scope>
    <source>
        <strain evidence="4">PSN293</strain>
    </source>
</reference>
<organism evidence="4 5">
    <name type="scientific">Rhypophila decipiens</name>
    <dbReference type="NCBI Taxonomy" id="261697"/>
    <lineage>
        <taxon>Eukaryota</taxon>
        <taxon>Fungi</taxon>
        <taxon>Dikarya</taxon>
        <taxon>Ascomycota</taxon>
        <taxon>Pezizomycotina</taxon>
        <taxon>Sordariomycetes</taxon>
        <taxon>Sordariomycetidae</taxon>
        <taxon>Sordariales</taxon>
        <taxon>Naviculisporaceae</taxon>
        <taxon>Rhypophila</taxon>
    </lineage>
</organism>
<evidence type="ECO:0000256" key="1">
    <source>
        <dbReference type="ARBA" id="ARBA00014759"/>
    </source>
</evidence>
<proteinExistence type="inferred from homology"/>
<gene>
    <name evidence="4" type="ORF">QBC37DRAFT_425882</name>
</gene>
<evidence type="ECO:0000259" key="3">
    <source>
        <dbReference type="PROSITE" id="PS51797"/>
    </source>
</evidence>
<evidence type="ECO:0000313" key="5">
    <source>
        <dbReference type="Proteomes" id="UP001301769"/>
    </source>
</evidence>
<dbReference type="PRINTS" id="PR01653">
    <property type="entry name" value="TCTPROTEIN"/>
</dbReference>
<dbReference type="PANTHER" id="PTHR11991">
    <property type="entry name" value="TRANSLATIONALLY CONTROLLED TUMOR PROTEIN-RELATED"/>
    <property type="match status" value="1"/>
</dbReference>
<dbReference type="FunFam" id="2.170.150.10:FF:000002">
    <property type="entry name" value="Translationally-controlled tumor protein homolog"/>
    <property type="match status" value="1"/>
</dbReference>
<evidence type="ECO:0000313" key="4">
    <source>
        <dbReference type="EMBL" id="KAK4211955.1"/>
    </source>
</evidence>